<organism evidence="2 3">
    <name type="scientific">Sphingobium yanoikuyae</name>
    <name type="common">Sphingomonas yanoikuyae</name>
    <dbReference type="NCBI Taxonomy" id="13690"/>
    <lineage>
        <taxon>Bacteria</taxon>
        <taxon>Pseudomonadati</taxon>
        <taxon>Pseudomonadota</taxon>
        <taxon>Alphaproteobacteria</taxon>
        <taxon>Sphingomonadales</taxon>
        <taxon>Sphingomonadaceae</taxon>
        <taxon>Sphingobium</taxon>
    </lineage>
</organism>
<evidence type="ECO:0000313" key="2">
    <source>
        <dbReference type="EMBL" id="KEZ14666.1"/>
    </source>
</evidence>
<proteinExistence type="predicted"/>
<sequence>MNHYPIAVATALLASVSTIANAAPAMTLYPQQIGAETARYQHGSATISLKSPTATVEIRPLPVEDGRAAFSIAIFNHDLRPANLGMENITAVVNGIPTPVPTYAQLAEAAERKARQAKIGTALFAGVLAGVASTASNQGSYYRHVRGPRGGFTQAIHWQDDTPGVIGATAAVAGGAMVIGGIDRKLDYTLDQLGTEILQTTTIDPGSSFGGMVILPIDRDAGHPADIRVNVAFDGRVYAFGFRLTRSGIGVPAPLPAAARADAPGVQALPVDLAGEGGGE</sequence>
<keyword evidence="1" id="KW-0732">Signal</keyword>
<accession>A0A084E9M4</accession>
<comment type="caution">
    <text evidence="2">The sequence shown here is derived from an EMBL/GenBank/DDBJ whole genome shotgun (WGS) entry which is preliminary data.</text>
</comment>
<feature type="signal peptide" evidence="1">
    <location>
        <begin position="1"/>
        <end position="22"/>
    </location>
</feature>
<dbReference type="AlphaFoldDB" id="A0A084E9M4"/>
<gene>
    <name evidence="2" type="ORF">CP98_04762</name>
</gene>
<feature type="chain" id="PRO_5001774184" evidence="1">
    <location>
        <begin position="23"/>
        <end position="280"/>
    </location>
</feature>
<evidence type="ECO:0000313" key="3">
    <source>
        <dbReference type="Proteomes" id="UP000028534"/>
    </source>
</evidence>
<dbReference type="EMBL" id="JGVR01000049">
    <property type="protein sequence ID" value="KEZ14666.1"/>
    <property type="molecule type" value="Genomic_DNA"/>
</dbReference>
<dbReference type="Proteomes" id="UP000028534">
    <property type="component" value="Unassembled WGS sequence"/>
</dbReference>
<dbReference type="STRING" id="13690.AX777_22745"/>
<name>A0A084E9M4_SPHYA</name>
<protein>
    <submittedName>
        <fullName evidence="2">Uncharacterized protein</fullName>
    </submittedName>
</protein>
<dbReference type="RefSeq" id="WP_037522494.1">
    <property type="nucleotide sequence ID" value="NZ_JAAALC010000009.1"/>
</dbReference>
<reference evidence="2 3" key="1">
    <citation type="submission" date="2014-03" db="EMBL/GenBank/DDBJ databases">
        <title>Genome sequence of Sphingobium yanoikuyae B1.</title>
        <authorList>
            <person name="Gan H.M."/>
            <person name="Gan H.Y."/>
            <person name="Savka M.A."/>
        </authorList>
    </citation>
    <scope>NUCLEOTIDE SEQUENCE [LARGE SCALE GENOMIC DNA]</scope>
    <source>
        <strain evidence="2 3">B1</strain>
    </source>
</reference>
<evidence type="ECO:0000256" key="1">
    <source>
        <dbReference type="SAM" id="SignalP"/>
    </source>
</evidence>
<dbReference type="PATRIC" id="fig|13690.10.peg.4909"/>